<evidence type="ECO:0000256" key="1">
    <source>
        <dbReference type="ARBA" id="ARBA00009437"/>
    </source>
</evidence>
<dbReference type="InterPro" id="IPR036388">
    <property type="entry name" value="WH-like_DNA-bd_sf"/>
</dbReference>
<dbReference type="PROSITE" id="PS50931">
    <property type="entry name" value="HTH_LYSR"/>
    <property type="match status" value="1"/>
</dbReference>
<comment type="similarity">
    <text evidence="1">Belongs to the LysR transcriptional regulatory family.</text>
</comment>
<protein>
    <submittedName>
        <fullName evidence="6">LysR family transcriptional regulator</fullName>
    </submittedName>
</protein>
<dbReference type="InterPro" id="IPR005119">
    <property type="entry name" value="LysR_subst-bd"/>
</dbReference>
<dbReference type="PANTHER" id="PTHR30118">
    <property type="entry name" value="HTH-TYPE TRANSCRIPTIONAL REGULATOR LEUO-RELATED"/>
    <property type="match status" value="1"/>
</dbReference>
<dbReference type="EMBL" id="BAABEO010000002">
    <property type="protein sequence ID" value="GAA3666739.1"/>
    <property type="molecule type" value="Genomic_DNA"/>
</dbReference>
<dbReference type="CDD" id="cd08459">
    <property type="entry name" value="PBP2_DntR_NahR_LinR_like"/>
    <property type="match status" value="1"/>
</dbReference>
<proteinExistence type="inferred from homology"/>
<reference evidence="7" key="1">
    <citation type="journal article" date="2019" name="Int. J. Syst. Evol. Microbiol.">
        <title>The Global Catalogue of Microorganisms (GCM) 10K type strain sequencing project: providing services to taxonomists for standard genome sequencing and annotation.</title>
        <authorList>
            <consortium name="The Broad Institute Genomics Platform"/>
            <consortium name="The Broad Institute Genome Sequencing Center for Infectious Disease"/>
            <person name="Wu L."/>
            <person name="Ma J."/>
        </authorList>
    </citation>
    <scope>NUCLEOTIDE SEQUENCE [LARGE SCALE GENOMIC DNA]</scope>
    <source>
        <strain evidence="7">JCM 30742</strain>
    </source>
</reference>
<dbReference type="InterPro" id="IPR000847">
    <property type="entry name" value="LysR_HTH_N"/>
</dbReference>
<evidence type="ECO:0000256" key="4">
    <source>
        <dbReference type="ARBA" id="ARBA00023163"/>
    </source>
</evidence>
<organism evidence="6 7">
    <name type="scientific">Arthrobacter ginkgonis</name>
    <dbReference type="NCBI Taxonomy" id="1630594"/>
    <lineage>
        <taxon>Bacteria</taxon>
        <taxon>Bacillati</taxon>
        <taxon>Actinomycetota</taxon>
        <taxon>Actinomycetes</taxon>
        <taxon>Micrococcales</taxon>
        <taxon>Micrococcaceae</taxon>
        <taxon>Arthrobacter</taxon>
    </lineage>
</organism>
<evidence type="ECO:0000256" key="3">
    <source>
        <dbReference type="ARBA" id="ARBA00023125"/>
    </source>
</evidence>
<dbReference type="InterPro" id="IPR050389">
    <property type="entry name" value="LysR-type_TF"/>
</dbReference>
<dbReference type="InterPro" id="IPR036390">
    <property type="entry name" value="WH_DNA-bd_sf"/>
</dbReference>
<evidence type="ECO:0000256" key="2">
    <source>
        <dbReference type="ARBA" id="ARBA00023015"/>
    </source>
</evidence>
<keyword evidence="2" id="KW-0805">Transcription regulation</keyword>
<comment type="caution">
    <text evidence="6">The sequence shown here is derived from an EMBL/GenBank/DDBJ whole genome shotgun (WGS) entry which is preliminary data.</text>
</comment>
<dbReference type="Pfam" id="PF03466">
    <property type="entry name" value="LysR_substrate"/>
    <property type="match status" value="1"/>
</dbReference>
<dbReference type="SUPFAM" id="SSF53850">
    <property type="entry name" value="Periplasmic binding protein-like II"/>
    <property type="match status" value="1"/>
</dbReference>
<keyword evidence="7" id="KW-1185">Reference proteome</keyword>
<evidence type="ECO:0000313" key="6">
    <source>
        <dbReference type="EMBL" id="GAA3666739.1"/>
    </source>
</evidence>
<dbReference type="Pfam" id="PF00126">
    <property type="entry name" value="HTH_1"/>
    <property type="match status" value="1"/>
</dbReference>
<dbReference type="PANTHER" id="PTHR30118:SF15">
    <property type="entry name" value="TRANSCRIPTIONAL REGULATORY PROTEIN"/>
    <property type="match status" value="1"/>
</dbReference>
<gene>
    <name evidence="6" type="ORF">GCM10023081_01990</name>
</gene>
<feature type="domain" description="HTH lysR-type" evidence="5">
    <location>
        <begin position="13"/>
        <end position="64"/>
    </location>
</feature>
<accession>A0ABP7BTL6</accession>
<keyword evidence="4" id="KW-0804">Transcription</keyword>
<name>A0ABP7BTL6_9MICC</name>
<evidence type="ECO:0000313" key="7">
    <source>
        <dbReference type="Proteomes" id="UP001500752"/>
    </source>
</evidence>
<dbReference type="Proteomes" id="UP001500752">
    <property type="component" value="Unassembled WGS sequence"/>
</dbReference>
<evidence type="ECO:0000259" key="5">
    <source>
        <dbReference type="PROSITE" id="PS50931"/>
    </source>
</evidence>
<dbReference type="SUPFAM" id="SSF46785">
    <property type="entry name" value="Winged helix' DNA-binding domain"/>
    <property type="match status" value="1"/>
</dbReference>
<sequence length="303" mass="33420">MEDVSDYDIGMVRIFVLVYETRSVTEAAQQLFITQPSVSYALGKLRNRFGDRLFVRRQQRLVPTRLADELYPRLRELLEGMDGVMGQAAGFDPATSTRTFRLHMTDVGITGLLPRVLRRLAAEAPGIAVELESLNLPAAADALRLGRADAVVCTPLLDGPDLVRELLFTQPYVGVCGTGHPRIGERPTVEEFEAELHVGVAAETGHQAVDLRIRELGVKRRMAVRLPSFAGLAGILAQTELLSFAPESYAQRFVAQGQLRVFELPFAVPVSEVALYTVRRQLPSPEADWFRGLVADALRTPVA</sequence>
<dbReference type="Gene3D" id="1.10.10.10">
    <property type="entry name" value="Winged helix-like DNA-binding domain superfamily/Winged helix DNA-binding domain"/>
    <property type="match status" value="1"/>
</dbReference>
<dbReference type="PRINTS" id="PR00039">
    <property type="entry name" value="HTHLYSR"/>
</dbReference>
<dbReference type="Gene3D" id="3.40.190.10">
    <property type="entry name" value="Periplasmic binding protein-like II"/>
    <property type="match status" value="2"/>
</dbReference>
<keyword evidence="3" id="KW-0238">DNA-binding</keyword>